<proteinExistence type="predicted"/>
<dbReference type="KEGG" id="erwi:GN242_21360"/>
<evidence type="ECO:0000313" key="2">
    <source>
        <dbReference type="EMBL" id="QGU89804.1"/>
    </source>
</evidence>
<organism evidence="2 3">
    <name type="scientific">Erwinia sorbitola</name>
    <dbReference type="NCBI Taxonomy" id="2681984"/>
    <lineage>
        <taxon>Bacteria</taxon>
        <taxon>Pseudomonadati</taxon>
        <taxon>Pseudomonadota</taxon>
        <taxon>Gammaproteobacteria</taxon>
        <taxon>Enterobacterales</taxon>
        <taxon>Erwiniaceae</taxon>
        <taxon>Erwinia</taxon>
    </lineage>
</organism>
<dbReference type="InterPro" id="IPR010985">
    <property type="entry name" value="Ribbon_hlx_hlx"/>
</dbReference>
<dbReference type="AlphaFoldDB" id="A0A6I6EJ75"/>
<name>A0A6I6EJ75_9GAMM</name>
<reference evidence="1 4" key="1">
    <citation type="submission" date="2019-11" db="EMBL/GenBank/DDBJ databases">
        <title>Erwinia sp. nov., isolated from feces of birds in Tibet plateau of China.</title>
        <authorList>
            <person name="Ge Y."/>
        </authorList>
    </citation>
    <scope>NUCLEOTIDE SEQUENCE [LARGE SCALE GENOMIC DNA]</scope>
    <source>
        <strain evidence="1 4">J316</strain>
    </source>
</reference>
<evidence type="ECO:0000313" key="3">
    <source>
        <dbReference type="Proteomes" id="UP000424752"/>
    </source>
</evidence>
<sequence>MKMKLGQHRQLAPALDAVNKPAGGTVKKLQTNIDEELHRRFKTACFLQGREMKDVLTELIEGWLPENEPR</sequence>
<accession>A0A6I6EJ75</accession>
<dbReference type="InterPro" id="IPR015354">
    <property type="entry name" value="DNA_partition_ParG"/>
</dbReference>
<dbReference type="SUPFAM" id="SSF47598">
    <property type="entry name" value="Ribbon-helix-helix"/>
    <property type="match status" value="1"/>
</dbReference>
<dbReference type="Gene3D" id="1.10.1220.10">
    <property type="entry name" value="Met repressor-like"/>
    <property type="match status" value="1"/>
</dbReference>
<geneLocation type="plasmid" evidence="2 3">
    <name>pla1</name>
</geneLocation>
<dbReference type="InterPro" id="IPR013321">
    <property type="entry name" value="Arc_rbn_hlx_hlx"/>
</dbReference>
<dbReference type="Proteomes" id="UP000424752">
    <property type="component" value="Plasmid pla1"/>
</dbReference>
<dbReference type="GO" id="GO:0043565">
    <property type="term" value="F:sequence-specific DNA binding"/>
    <property type="evidence" value="ECO:0007669"/>
    <property type="project" value="UniProtKB-ARBA"/>
</dbReference>
<dbReference type="Proteomes" id="UP000480164">
    <property type="component" value="Unassembled WGS sequence"/>
</dbReference>
<gene>
    <name evidence="1" type="ORF">GK011_20500</name>
    <name evidence="2" type="ORF">GN242_21360</name>
</gene>
<reference evidence="2 3" key="2">
    <citation type="submission" date="2019-12" db="EMBL/GenBank/DDBJ databases">
        <title>Erwinia sp. nov., isolated from droppings of birds in the Qinghai-Tiebt plateau of China.</title>
        <authorList>
            <person name="Ge Y."/>
        </authorList>
    </citation>
    <scope>NUCLEOTIDE SEQUENCE [LARGE SCALE GENOMIC DNA]</scope>
    <source>
        <strain evidence="2 3">J780</strain>
        <plasmid evidence="2 3">pla1</plasmid>
    </source>
</reference>
<dbReference type="EMBL" id="WLZX01000014">
    <property type="protein sequence ID" value="MTD29314.1"/>
    <property type="molecule type" value="Genomic_DNA"/>
</dbReference>
<protein>
    <submittedName>
        <fullName evidence="2">Chromosome partitioning protein ParB</fullName>
    </submittedName>
</protein>
<dbReference type="Pfam" id="PF09274">
    <property type="entry name" value="ParG"/>
    <property type="match status" value="1"/>
</dbReference>
<evidence type="ECO:0000313" key="1">
    <source>
        <dbReference type="EMBL" id="MTD29314.1"/>
    </source>
</evidence>
<keyword evidence="4" id="KW-1185">Reference proteome</keyword>
<evidence type="ECO:0000313" key="4">
    <source>
        <dbReference type="Proteomes" id="UP000480164"/>
    </source>
</evidence>
<dbReference type="EMBL" id="CP046510">
    <property type="protein sequence ID" value="QGU89804.1"/>
    <property type="molecule type" value="Genomic_DNA"/>
</dbReference>
<keyword evidence="2" id="KW-0614">Plasmid</keyword>
<accession>A0A6L6GV98</accession>
<dbReference type="GO" id="GO:0006355">
    <property type="term" value="P:regulation of DNA-templated transcription"/>
    <property type="evidence" value="ECO:0007669"/>
    <property type="project" value="InterPro"/>
</dbReference>